<reference evidence="1" key="1">
    <citation type="submission" date="2020-06" db="EMBL/GenBank/DDBJ databases">
        <authorList>
            <person name="Gonzalez-de la Fuente S."/>
            <person name="Peiro-Pastor R."/>
            <person name="Rastrojo A."/>
            <person name="Moreno J."/>
            <person name="Carrasco-Ramiro F."/>
            <person name="Requena JM."/>
            <person name="Aguado B."/>
        </authorList>
    </citation>
    <scope>NUCLEOTIDE SEQUENCE</scope>
</reference>
<dbReference type="AlphaFoldDB" id="A0A6L0WRK9"/>
<dbReference type="Proteomes" id="UP000255414">
    <property type="component" value="Chromosome 14"/>
</dbReference>
<dbReference type="EMBL" id="LR812947">
    <property type="protein sequence ID" value="CAC9469762.1"/>
    <property type="molecule type" value="Genomic_DNA"/>
</dbReference>
<accession>A0A6L0WRK9</accession>
<gene>
    <name evidence="1" type="ORF">LINF_140017150</name>
</gene>
<dbReference type="OMA" id="TAIVHRW"/>
<protein>
    <submittedName>
        <fullName evidence="1">Hypothetical_protein_-_uncharacterized_function</fullName>
    </submittedName>
</protein>
<evidence type="ECO:0000313" key="2">
    <source>
        <dbReference type="Proteomes" id="UP000255414"/>
    </source>
</evidence>
<evidence type="ECO:0000313" key="1">
    <source>
        <dbReference type="EMBL" id="CAC9469762.1"/>
    </source>
</evidence>
<proteinExistence type="predicted"/>
<organism evidence="1 2">
    <name type="scientific">Leishmania infantum</name>
    <dbReference type="NCBI Taxonomy" id="5671"/>
    <lineage>
        <taxon>Eukaryota</taxon>
        <taxon>Discoba</taxon>
        <taxon>Euglenozoa</taxon>
        <taxon>Kinetoplastea</taxon>
        <taxon>Metakinetoplastina</taxon>
        <taxon>Trypanosomatida</taxon>
        <taxon>Trypanosomatidae</taxon>
        <taxon>Leishmaniinae</taxon>
        <taxon>Leishmania</taxon>
    </lineage>
</organism>
<sequence length="473" mass="50164">MRELLDAFFTSPHAPTAALPWQVTSEAVCRPTTYDGSFWYRVIVSTDTADAEVAHWRHIMFGGDAYASSTGLPPGQRTTVMVTRHDALTRAALPVVHRWLQPAEALGVALQCLARSHARCAEQWTAVLERQPTDGKGSSATADHCCQNDGSAETAITPDSLPCLRSLIASACPATAAAPAEGAVDAVPAAVVQLMVDQHRAYGALLSTPEQLEWIDVTLRCTQCGSERQRVIKAAFMTRWHCGPYTLTVHEGASGGSGGGSDDEQAVTVCSAMNHLIASAEAYVTAIVHRWVLQEAEVLEESAAATLFNHGDDLTRRAALLGDVGRLLAGVSRAFNSVPGGLPAVEALFATARAAVTSAGLRLERGAQLSSTSSLFSVAATAAALTSAGMPAPRDDSVAGVAALSCSALLPELQSCMDVERRLTRLHGWLGLLCTCPTELVADEQFVVAWLYVLMRRAEEMHGYAREGSAQLS</sequence>
<name>A0A6L0WRK9_LEIIN</name>